<feature type="coiled-coil region" evidence="6">
    <location>
        <begin position="536"/>
        <end position="584"/>
    </location>
</feature>
<dbReference type="InterPro" id="IPR050611">
    <property type="entry name" value="ABCF"/>
</dbReference>
<dbReference type="RefSeq" id="WP_101893920.1">
    <property type="nucleotide sequence ID" value="NZ_CP022684.1"/>
</dbReference>
<dbReference type="AlphaFoldDB" id="A0A2K9LJU4"/>
<organism evidence="8 9">
    <name type="scientific">Ketobacter alkanivorans</name>
    <dbReference type="NCBI Taxonomy" id="1917421"/>
    <lineage>
        <taxon>Bacteria</taxon>
        <taxon>Pseudomonadati</taxon>
        <taxon>Pseudomonadota</taxon>
        <taxon>Gammaproteobacteria</taxon>
        <taxon>Pseudomonadales</taxon>
        <taxon>Ketobacteraceae</taxon>
        <taxon>Ketobacter</taxon>
    </lineage>
</organism>
<feature type="domain" description="ABC transporter" evidence="7">
    <location>
        <begin position="2"/>
        <end position="246"/>
    </location>
</feature>
<comment type="similarity">
    <text evidence="4">Belongs to the ABC transporter superfamily. ABCF family. YheS subfamily.</text>
</comment>
<dbReference type="PANTHER" id="PTHR19211:SF14">
    <property type="entry name" value="ATP-BINDING CASSETTE SUB-FAMILY F MEMBER 1"/>
    <property type="match status" value="1"/>
</dbReference>
<protein>
    <recommendedName>
        <fullName evidence="5">Probable ATP-binding protein YheS</fullName>
    </recommendedName>
</protein>
<evidence type="ECO:0000313" key="9">
    <source>
        <dbReference type="Proteomes" id="UP000235116"/>
    </source>
</evidence>
<evidence type="ECO:0000259" key="7">
    <source>
        <dbReference type="PROSITE" id="PS50893"/>
    </source>
</evidence>
<dbReference type="InterPro" id="IPR003593">
    <property type="entry name" value="AAA+_ATPase"/>
</dbReference>
<dbReference type="KEGG" id="kak:Kalk_09030"/>
<dbReference type="FunFam" id="3.40.50.300:FF:000011">
    <property type="entry name" value="Putative ABC transporter ATP-binding component"/>
    <property type="match status" value="1"/>
</dbReference>
<feature type="domain" description="ABC transporter" evidence="7">
    <location>
        <begin position="310"/>
        <end position="527"/>
    </location>
</feature>
<reference evidence="9" key="1">
    <citation type="submission" date="2017-08" db="EMBL/GenBank/DDBJ databases">
        <title>Direct submision.</title>
        <authorList>
            <person name="Kim S.-J."/>
            <person name="Rhee S.-K."/>
        </authorList>
    </citation>
    <scope>NUCLEOTIDE SEQUENCE [LARGE SCALE GENOMIC DNA]</scope>
    <source>
        <strain evidence="9">GI5</strain>
    </source>
</reference>
<dbReference type="CDD" id="cd03221">
    <property type="entry name" value="ABCF_EF-3"/>
    <property type="match status" value="2"/>
</dbReference>
<dbReference type="PROSITE" id="PS50893">
    <property type="entry name" value="ABC_TRANSPORTER_2"/>
    <property type="match status" value="2"/>
</dbReference>
<evidence type="ECO:0000256" key="5">
    <source>
        <dbReference type="ARBA" id="ARBA00069073"/>
    </source>
</evidence>
<accession>A0A2K9LJU4</accession>
<gene>
    <name evidence="8" type="ORF">Kalk_09030</name>
</gene>
<proteinExistence type="inferred from homology"/>
<dbReference type="PANTHER" id="PTHR19211">
    <property type="entry name" value="ATP-BINDING TRANSPORT PROTEIN-RELATED"/>
    <property type="match status" value="1"/>
</dbReference>
<dbReference type="InterPro" id="IPR027417">
    <property type="entry name" value="P-loop_NTPase"/>
</dbReference>
<evidence type="ECO:0000256" key="4">
    <source>
        <dbReference type="ARBA" id="ARBA00061571"/>
    </source>
</evidence>
<dbReference type="Pfam" id="PF00005">
    <property type="entry name" value="ABC_tran"/>
    <property type="match status" value="2"/>
</dbReference>
<dbReference type="FunFam" id="3.40.50.300:FF:002053">
    <property type="entry name" value="ABC transporter ATP-binding protein"/>
    <property type="match status" value="1"/>
</dbReference>
<dbReference type="GO" id="GO:0005524">
    <property type="term" value="F:ATP binding"/>
    <property type="evidence" value="ECO:0007669"/>
    <property type="project" value="UniProtKB-KW"/>
</dbReference>
<evidence type="ECO:0000256" key="3">
    <source>
        <dbReference type="ARBA" id="ARBA00022840"/>
    </source>
</evidence>
<dbReference type="InterPro" id="IPR003439">
    <property type="entry name" value="ABC_transporter-like_ATP-bd"/>
</dbReference>
<evidence type="ECO:0000256" key="2">
    <source>
        <dbReference type="ARBA" id="ARBA00022741"/>
    </source>
</evidence>
<dbReference type="GO" id="GO:0016887">
    <property type="term" value="F:ATP hydrolysis activity"/>
    <property type="evidence" value="ECO:0007669"/>
    <property type="project" value="InterPro"/>
</dbReference>
<keyword evidence="9" id="KW-1185">Reference proteome</keyword>
<dbReference type="Proteomes" id="UP000235116">
    <property type="component" value="Chromosome"/>
</dbReference>
<dbReference type="Pfam" id="PF12848">
    <property type="entry name" value="ABC_tran_Xtn"/>
    <property type="match status" value="1"/>
</dbReference>
<keyword evidence="2" id="KW-0547">Nucleotide-binding</keyword>
<evidence type="ECO:0000256" key="6">
    <source>
        <dbReference type="SAM" id="Coils"/>
    </source>
</evidence>
<dbReference type="SUPFAM" id="SSF52540">
    <property type="entry name" value="P-loop containing nucleoside triphosphate hydrolases"/>
    <property type="match status" value="2"/>
</dbReference>
<keyword evidence="3 8" id="KW-0067">ATP-binding</keyword>
<evidence type="ECO:0000256" key="1">
    <source>
        <dbReference type="ARBA" id="ARBA00022737"/>
    </source>
</evidence>
<evidence type="ECO:0000313" key="8">
    <source>
        <dbReference type="EMBL" id="AUM12552.1"/>
    </source>
</evidence>
<dbReference type="EMBL" id="CP022684">
    <property type="protein sequence ID" value="AUM12552.1"/>
    <property type="molecule type" value="Genomic_DNA"/>
</dbReference>
<feature type="coiled-coil region" evidence="6">
    <location>
        <begin position="84"/>
        <end position="111"/>
    </location>
</feature>
<dbReference type="InterPro" id="IPR017871">
    <property type="entry name" value="ABC_transporter-like_CS"/>
</dbReference>
<dbReference type="OrthoDB" id="6130096at2"/>
<dbReference type="PROSITE" id="PS00211">
    <property type="entry name" value="ABC_TRANSPORTER_1"/>
    <property type="match status" value="2"/>
</dbReference>
<keyword evidence="1" id="KW-0677">Repeat</keyword>
<sequence length="634" mass="71054">MIQLQSVSLYRGNKCLLNDATFTAFPGWHIALVGHNGCGKSSLFTLLRGEVGPDAGNVQLASGSRIAHMAQEVEALDRTAIDYVMDGDKQLRTLQAKLVQAEAENDAHAIAEWHQKLDDIDAYTAESRAAKLLSGLGFNQSQFQSTVKSFSGGWRVRLNLAQTLMCPSDIMLLDEPTNHLDLDAILWLEDWLKAYPGTLILISHDREFIDEVTQHVLHIEHQRLNYYSGNYSSFEIQRAARLSNQQSAFEKQQREIAHLQSFITRFKAKATKAKQAQSRVKALERMEKIAPAHIDSPFHFTIPAASKMSDPLLDIREGELGYAGNAVLHKVALQLGPSSRIGLIGPNGAGKSTLIKTLADSLEMVSGSKNLGEHTQIGYFAQHQLDQLDAEATPFITLQRQAPSTDELTLRKYLGSFGFHGDAVHDSIARFSGGEKARLALALIIWHKPNLLLLDEPTNHLDLEMRLALTLALQEYEGGLVLVSHDRHLLRASTDDLYLVAHHRVEPFSGDLDDYAKWLMEYRQAELTGSPVSGAAQDDKKDKKAERQKAAELRNQLRPLKNRINKLEQTMAELEKDKIQVEMELSSDTIYESQNKESLTELLKRQGNIASRLEEIEMEWLEASEELQNLEQMP</sequence>
<keyword evidence="6" id="KW-0175">Coiled coil</keyword>
<name>A0A2K9LJU4_9GAMM</name>
<dbReference type="Gene3D" id="3.40.50.300">
    <property type="entry name" value="P-loop containing nucleotide triphosphate hydrolases"/>
    <property type="match status" value="2"/>
</dbReference>
<dbReference type="SMART" id="SM00382">
    <property type="entry name" value="AAA"/>
    <property type="match status" value="2"/>
</dbReference>
<dbReference type="InterPro" id="IPR032781">
    <property type="entry name" value="ABC_tran_Xtn"/>
</dbReference>